<dbReference type="OrthoDB" id="10320142at2759"/>
<evidence type="ECO:0000313" key="5">
    <source>
        <dbReference type="Proteomes" id="UP000887013"/>
    </source>
</evidence>
<name>A0A8X6UIP7_NEPPI</name>
<sequence>MSKYEVIIICFIVIILRCQGYQYFINLSSTDGKCGKRPIGSVWYDNVKCERLQCIRSDEEIVIYGVGCSTEDHPKNCIVVKGKGDYPSCCPQAWCRDGLKKKWSPKKSSADFL</sequence>
<dbReference type="Pfam" id="PF15430">
    <property type="entry name" value="SVWC"/>
    <property type="match status" value="1"/>
</dbReference>
<organism evidence="4 5">
    <name type="scientific">Nephila pilipes</name>
    <name type="common">Giant wood spider</name>
    <name type="synonym">Nephila maculata</name>
    <dbReference type="NCBI Taxonomy" id="299642"/>
    <lineage>
        <taxon>Eukaryota</taxon>
        <taxon>Metazoa</taxon>
        <taxon>Ecdysozoa</taxon>
        <taxon>Arthropoda</taxon>
        <taxon>Chelicerata</taxon>
        <taxon>Arachnida</taxon>
        <taxon>Araneae</taxon>
        <taxon>Araneomorphae</taxon>
        <taxon>Entelegynae</taxon>
        <taxon>Araneoidea</taxon>
        <taxon>Nephilidae</taxon>
        <taxon>Nephila</taxon>
    </lineage>
</organism>
<proteinExistence type="predicted"/>
<reference evidence="4" key="1">
    <citation type="submission" date="2020-08" db="EMBL/GenBank/DDBJ databases">
        <title>Multicomponent nature underlies the extraordinary mechanical properties of spider dragline silk.</title>
        <authorList>
            <person name="Kono N."/>
            <person name="Nakamura H."/>
            <person name="Mori M."/>
            <person name="Yoshida Y."/>
            <person name="Ohtoshi R."/>
            <person name="Malay A.D."/>
            <person name="Moran D.A.P."/>
            <person name="Tomita M."/>
            <person name="Numata K."/>
            <person name="Arakawa K."/>
        </authorList>
    </citation>
    <scope>NUCLEOTIDE SEQUENCE</scope>
</reference>
<dbReference type="AlphaFoldDB" id="A0A8X6UIP7"/>
<dbReference type="InterPro" id="IPR029277">
    <property type="entry name" value="SVWC_dom"/>
</dbReference>
<evidence type="ECO:0000256" key="2">
    <source>
        <dbReference type="ARBA" id="ARBA00022525"/>
    </source>
</evidence>
<protein>
    <recommendedName>
        <fullName evidence="3">Single domain-containing protein</fullName>
    </recommendedName>
</protein>
<comment type="caution">
    <text evidence="4">The sequence shown here is derived from an EMBL/GenBank/DDBJ whole genome shotgun (WGS) entry which is preliminary data.</text>
</comment>
<evidence type="ECO:0000259" key="3">
    <source>
        <dbReference type="SMART" id="SM01318"/>
    </source>
</evidence>
<gene>
    <name evidence="4" type="ORF">NPIL_378801</name>
</gene>
<evidence type="ECO:0000313" key="4">
    <source>
        <dbReference type="EMBL" id="GFU37620.1"/>
    </source>
</evidence>
<dbReference type="SMART" id="SM01318">
    <property type="entry name" value="SVWC"/>
    <property type="match status" value="1"/>
</dbReference>
<feature type="domain" description="Single" evidence="3">
    <location>
        <begin position="34"/>
        <end position="95"/>
    </location>
</feature>
<dbReference type="GO" id="GO:0005576">
    <property type="term" value="C:extracellular region"/>
    <property type="evidence" value="ECO:0007669"/>
    <property type="project" value="UniProtKB-SubCell"/>
</dbReference>
<comment type="subcellular location">
    <subcellularLocation>
        <location evidence="1">Secreted</location>
    </subcellularLocation>
</comment>
<dbReference type="EMBL" id="BMAW01084242">
    <property type="protein sequence ID" value="GFU37620.1"/>
    <property type="molecule type" value="Genomic_DNA"/>
</dbReference>
<dbReference type="Proteomes" id="UP000887013">
    <property type="component" value="Unassembled WGS sequence"/>
</dbReference>
<accession>A0A8X6UIP7</accession>
<evidence type="ECO:0000256" key="1">
    <source>
        <dbReference type="ARBA" id="ARBA00004613"/>
    </source>
</evidence>
<keyword evidence="2" id="KW-0964">Secreted</keyword>
<keyword evidence="5" id="KW-1185">Reference proteome</keyword>